<dbReference type="SUPFAM" id="SSF56112">
    <property type="entry name" value="Protein kinase-like (PK-like)"/>
    <property type="match status" value="1"/>
</dbReference>
<dbReference type="PANTHER" id="PTHR37171">
    <property type="entry name" value="SERINE/THREONINE-PROTEIN KINASE YRZF-RELATED"/>
    <property type="match status" value="1"/>
</dbReference>
<comment type="caution">
    <text evidence="1">The sequence shown here is derived from an EMBL/GenBank/DDBJ whole genome shotgun (WGS) entry which is preliminary data.</text>
</comment>
<accession>A0A8H2HFH5</accession>
<dbReference type="EMBL" id="SOZJ01000006">
    <property type="protein sequence ID" value="TGJ64904.1"/>
    <property type="molecule type" value="Genomic_DNA"/>
</dbReference>
<reference evidence="1 2" key="1">
    <citation type="submission" date="2019-03" db="EMBL/GenBank/DDBJ databases">
        <title>Nematode-trapping fungi genome.</title>
        <authorList>
            <person name="Vidal-Diez De Ulzurrun G."/>
        </authorList>
    </citation>
    <scope>NUCLEOTIDE SEQUENCE [LARGE SCALE GENOMIC DNA]</scope>
    <source>
        <strain evidence="1 2">TWF154</strain>
    </source>
</reference>
<protein>
    <recommendedName>
        <fullName evidence="3">Protein kinase domain-containing protein</fullName>
    </recommendedName>
</protein>
<gene>
    <name evidence="1" type="ORF">EYR41_008912</name>
</gene>
<dbReference type="PANTHER" id="PTHR37171:SF1">
    <property type="entry name" value="SERINE_THREONINE-PROTEIN KINASE YRZF-RELATED"/>
    <property type="match status" value="1"/>
</dbReference>
<dbReference type="AlphaFoldDB" id="A0A8H2HFH5"/>
<evidence type="ECO:0000313" key="2">
    <source>
        <dbReference type="Proteomes" id="UP000297595"/>
    </source>
</evidence>
<evidence type="ECO:0008006" key="3">
    <source>
        <dbReference type="Google" id="ProtNLM"/>
    </source>
</evidence>
<dbReference type="Proteomes" id="UP000297595">
    <property type="component" value="Unassembled WGS sequence"/>
</dbReference>
<proteinExistence type="predicted"/>
<sequence>MKFNFRNYDIKGLLDPHLHQELDGYRDLVAAFKFSANKRAACDDHKSLIRLVAYVYKDPTVGILEDLFSVKRDFGDRQCAFNIGDPDRVFYTLAEDEVNDIRKTRFIVQWKTPWNFPTPVDILEHFSNERGNPQDAVVQAISQLYLFRRTGDTSLQISPQFLYTDRGTQSPVAALTYICNYVVKAEYHYSSNSLIKGEPRGTHVFSLEDVEFNATWDEDIKVPWTNMGLRLRGATTKAIATVMTGETSNLEVADAEIKAYNDLKLLQGKCIPRLYAAGTTTWGWLKLLVIEDCGQIASEKNIDLNFWPRAREAIMKLHKSGTIHGDVSLEIFAISNGDVKFIDLNACRQGSPAEQVAELAEFDRLNKAYEDPPWLIFEGDEEDMREEKK</sequence>
<name>A0A8H2HFH5_ORBOL</name>
<organism evidence="1 2">
    <name type="scientific">Orbilia oligospora</name>
    <name type="common">Nematode-trapping fungus</name>
    <name type="synonym">Arthrobotrys oligospora</name>
    <dbReference type="NCBI Taxonomy" id="2813651"/>
    <lineage>
        <taxon>Eukaryota</taxon>
        <taxon>Fungi</taxon>
        <taxon>Dikarya</taxon>
        <taxon>Ascomycota</taxon>
        <taxon>Pezizomycotina</taxon>
        <taxon>Orbiliomycetes</taxon>
        <taxon>Orbiliales</taxon>
        <taxon>Orbiliaceae</taxon>
        <taxon>Orbilia</taxon>
    </lineage>
</organism>
<dbReference type="InterPro" id="IPR011009">
    <property type="entry name" value="Kinase-like_dom_sf"/>
</dbReference>
<dbReference type="InterPro" id="IPR052396">
    <property type="entry name" value="Meiotic_Drive_Suppr_Kinase"/>
</dbReference>
<evidence type="ECO:0000313" key="1">
    <source>
        <dbReference type="EMBL" id="TGJ64904.1"/>
    </source>
</evidence>